<organism evidence="1 2">
    <name type="scientific">Entomophthora muscae</name>
    <dbReference type="NCBI Taxonomy" id="34485"/>
    <lineage>
        <taxon>Eukaryota</taxon>
        <taxon>Fungi</taxon>
        <taxon>Fungi incertae sedis</taxon>
        <taxon>Zoopagomycota</taxon>
        <taxon>Entomophthoromycotina</taxon>
        <taxon>Entomophthoromycetes</taxon>
        <taxon>Entomophthorales</taxon>
        <taxon>Entomophthoraceae</taxon>
        <taxon>Entomophthora</taxon>
    </lineage>
</organism>
<dbReference type="Proteomes" id="UP001165960">
    <property type="component" value="Unassembled WGS sequence"/>
</dbReference>
<proteinExistence type="predicted"/>
<accession>A0ACC2SJT4</accession>
<comment type="caution">
    <text evidence="1">The sequence shown here is derived from an EMBL/GenBank/DDBJ whole genome shotgun (WGS) entry which is preliminary data.</text>
</comment>
<protein>
    <submittedName>
        <fullName evidence="1">Uncharacterized protein</fullName>
    </submittedName>
</protein>
<keyword evidence="2" id="KW-1185">Reference proteome</keyword>
<gene>
    <name evidence="1" type="ORF">DSO57_1009155</name>
</gene>
<sequence>MLNRRGRRPLLLRRRLPATCTPSLLPADLPPAFHPLPHPSPSGPAACPQATRPLPDPQPPTWVPGVTSDKLLSTIIIKRPQLWESNPDAPRAASPQGQPPGRLQFLGFESESDLTLENLRKSDEPSLPTTMPPALEVPVNPTNQRAGLATDPRITQATAE</sequence>
<evidence type="ECO:0000313" key="1">
    <source>
        <dbReference type="EMBL" id="KAJ9062603.1"/>
    </source>
</evidence>
<name>A0ACC2SJT4_9FUNG</name>
<dbReference type="EMBL" id="QTSX02004999">
    <property type="protein sequence ID" value="KAJ9062603.1"/>
    <property type="molecule type" value="Genomic_DNA"/>
</dbReference>
<evidence type="ECO:0000313" key="2">
    <source>
        <dbReference type="Proteomes" id="UP001165960"/>
    </source>
</evidence>
<reference evidence="1" key="1">
    <citation type="submission" date="2022-04" db="EMBL/GenBank/DDBJ databases">
        <title>Genome of the entomopathogenic fungus Entomophthora muscae.</title>
        <authorList>
            <person name="Elya C."/>
            <person name="Lovett B.R."/>
            <person name="Lee E."/>
            <person name="Macias A.M."/>
            <person name="Hajek A.E."/>
            <person name="De Bivort B.L."/>
            <person name="Kasson M.T."/>
            <person name="De Fine Licht H.H."/>
            <person name="Stajich J.E."/>
        </authorList>
    </citation>
    <scope>NUCLEOTIDE SEQUENCE</scope>
    <source>
        <strain evidence="1">Berkeley</strain>
    </source>
</reference>